<sequence length="68" mass="7423">MALWFAVAERDFQRLGSVRRDLLREGFPAQPTGDKFDVRFEVPEQLAALGAGVRTGGWSGLSGQASSR</sequence>
<proteinExistence type="predicted"/>
<name>A0ABZ2F1A0_METCP</name>
<reference evidence="1 2" key="1">
    <citation type="submission" date="2022-09" db="EMBL/GenBank/DDBJ databases">
        <authorList>
            <person name="Giprobiosintez L."/>
        </authorList>
    </citation>
    <scope>NUCLEOTIDE SEQUENCE [LARGE SCALE GENOMIC DNA]</scope>
    <source>
        <strain evidence="2">VKPM-B-12549 (GBS-15)</strain>
    </source>
</reference>
<organism evidence="1 2">
    <name type="scientific">Methylococcus capsulatus</name>
    <dbReference type="NCBI Taxonomy" id="414"/>
    <lineage>
        <taxon>Bacteria</taxon>
        <taxon>Pseudomonadati</taxon>
        <taxon>Pseudomonadota</taxon>
        <taxon>Gammaproteobacteria</taxon>
        <taxon>Methylococcales</taxon>
        <taxon>Methylococcaceae</taxon>
        <taxon>Methylococcus</taxon>
    </lineage>
</organism>
<dbReference type="Proteomes" id="UP001359308">
    <property type="component" value="Chromosome"/>
</dbReference>
<dbReference type="EMBL" id="CP104311">
    <property type="protein sequence ID" value="WWF00884.1"/>
    <property type="molecule type" value="Genomic_DNA"/>
</dbReference>
<keyword evidence="2" id="KW-1185">Reference proteome</keyword>
<protein>
    <submittedName>
        <fullName evidence="1">Uncharacterized protein</fullName>
    </submittedName>
</protein>
<gene>
    <name evidence="1" type="ORF">N4J17_10370</name>
</gene>
<accession>A0ABZ2F1A0</accession>
<evidence type="ECO:0000313" key="2">
    <source>
        <dbReference type="Proteomes" id="UP001359308"/>
    </source>
</evidence>
<evidence type="ECO:0000313" key="1">
    <source>
        <dbReference type="EMBL" id="WWF00884.1"/>
    </source>
</evidence>
<dbReference type="RefSeq" id="WP_232470528.1">
    <property type="nucleotide sequence ID" value="NZ_CP104311.1"/>
</dbReference>